<accession>A0AAD1X8F5</accession>
<dbReference type="PANTHER" id="PTHR11010:SF11">
    <property type="entry name" value="THYMUS-SPECIFIC SERINE PROTEASE"/>
    <property type="match status" value="1"/>
</dbReference>
<evidence type="ECO:0000256" key="1">
    <source>
        <dbReference type="ARBA" id="ARBA00011079"/>
    </source>
</evidence>
<keyword evidence="4" id="KW-0378">Hydrolase</keyword>
<dbReference type="GO" id="GO:0070008">
    <property type="term" value="F:serine-type exopeptidase activity"/>
    <property type="evidence" value="ECO:0007669"/>
    <property type="project" value="InterPro"/>
</dbReference>
<protein>
    <submittedName>
        <fullName evidence="6">Uncharacterized protein</fullName>
    </submittedName>
</protein>
<evidence type="ECO:0000256" key="2">
    <source>
        <dbReference type="ARBA" id="ARBA00022670"/>
    </source>
</evidence>
<dbReference type="GO" id="GO:0008239">
    <property type="term" value="F:dipeptidyl-peptidase activity"/>
    <property type="evidence" value="ECO:0007669"/>
    <property type="project" value="TreeGrafter"/>
</dbReference>
<evidence type="ECO:0000313" key="6">
    <source>
        <dbReference type="EMBL" id="CAI2366984.1"/>
    </source>
</evidence>
<dbReference type="Proteomes" id="UP001295684">
    <property type="component" value="Unassembled WGS sequence"/>
</dbReference>
<comment type="caution">
    <text evidence="6">The sequence shown here is derived from an EMBL/GenBank/DDBJ whole genome shotgun (WGS) entry which is preliminary data.</text>
</comment>
<keyword evidence="7" id="KW-1185">Reference proteome</keyword>
<evidence type="ECO:0000313" key="7">
    <source>
        <dbReference type="Proteomes" id="UP001295684"/>
    </source>
</evidence>
<dbReference type="AlphaFoldDB" id="A0AAD1X8F5"/>
<dbReference type="EMBL" id="CAMPGE010008073">
    <property type="protein sequence ID" value="CAI2366984.1"/>
    <property type="molecule type" value="Genomic_DNA"/>
</dbReference>
<proteinExistence type="inferred from homology"/>
<evidence type="ECO:0000256" key="4">
    <source>
        <dbReference type="ARBA" id="ARBA00022801"/>
    </source>
</evidence>
<reference evidence="6" key="1">
    <citation type="submission" date="2023-07" db="EMBL/GenBank/DDBJ databases">
        <authorList>
            <consortium name="AG Swart"/>
            <person name="Singh M."/>
            <person name="Singh A."/>
            <person name="Seah K."/>
            <person name="Emmerich C."/>
        </authorList>
    </citation>
    <scope>NUCLEOTIDE SEQUENCE</scope>
    <source>
        <strain evidence="6">DP1</strain>
    </source>
</reference>
<dbReference type="InterPro" id="IPR008758">
    <property type="entry name" value="Peptidase_S28"/>
</dbReference>
<keyword evidence="2" id="KW-0645">Protease</keyword>
<dbReference type="PANTHER" id="PTHR11010">
    <property type="entry name" value="PROTEASE S28 PRO-X CARBOXYPEPTIDASE-RELATED"/>
    <property type="match status" value="1"/>
</dbReference>
<comment type="similarity">
    <text evidence="1">Belongs to the peptidase S28 family.</text>
</comment>
<dbReference type="GO" id="GO:0006508">
    <property type="term" value="P:proteolysis"/>
    <property type="evidence" value="ECO:0007669"/>
    <property type="project" value="UniProtKB-KW"/>
</dbReference>
<keyword evidence="3" id="KW-0732">Signal</keyword>
<dbReference type="Pfam" id="PF05577">
    <property type="entry name" value="Peptidase_S28"/>
    <property type="match status" value="1"/>
</dbReference>
<gene>
    <name evidence="6" type="ORF">ECRASSUSDP1_LOCUS8260</name>
</gene>
<dbReference type="InterPro" id="IPR029058">
    <property type="entry name" value="AB_hydrolase_fold"/>
</dbReference>
<dbReference type="Gene3D" id="3.40.50.1820">
    <property type="entry name" value="alpha/beta hydrolase"/>
    <property type="match status" value="1"/>
</dbReference>
<sequence length="219" mass="25868">MLYLDKFEELREAELFNSYGGAYEYTQKLDRFNPQNKETFVQKYFDVDKYWDPEIGPLFLYICGESICEEPADNRFVVNLAKKSNVRVLALEHIYYGYSQPKPDWSTETFEEGRAEEIFQKLGFGFEYSTSIELIEYLANYLAWAIQYGSRTSLCDQISNAGENLGNYINFILYTPMQYGLKITDFFKENSARISLDTYSYIRQWMHQICSTLGYFQTY</sequence>
<organism evidence="6 7">
    <name type="scientific">Euplotes crassus</name>
    <dbReference type="NCBI Taxonomy" id="5936"/>
    <lineage>
        <taxon>Eukaryota</taxon>
        <taxon>Sar</taxon>
        <taxon>Alveolata</taxon>
        <taxon>Ciliophora</taxon>
        <taxon>Intramacronucleata</taxon>
        <taxon>Spirotrichea</taxon>
        <taxon>Hypotrichia</taxon>
        <taxon>Euplotida</taxon>
        <taxon>Euplotidae</taxon>
        <taxon>Moneuplotes</taxon>
    </lineage>
</organism>
<name>A0AAD1X8F5_EUPCR</name>
<evidence type="ECO:0000256" key="3">
    <source>
        <dbReference type="ARBA" id="ARBA00022729"/>
    </source>
</evidence>
<evidence type="ECO:0000256" key="5">
    <source>
        <dbReference type="ARBA" id="ARBA00023180"/>
    </source>
</evidence>
<keyword evidence="5" id="KW-0325">Glycoprotein</keyword>